<gene>
    <name evidence="1" type="ORF">KM92DES2_11294</name>
</gene>
<dbReference type="AlphaFoldDB" id="A0A212JKJ6"/>
<reference evidence="1" key="1">
    <citation type="submission" date="2016-04" db="EMBL/GenBank/DDBJ databases">
        <authorList>
            <person name="Evans L.H."/>
            <person name="Alamgir A."/>
            <person name="Owens N."/>
            <person name="Weber N.D."/>
            <person name="Virtaneva K."/>
            <person name="Barbian K."/>
            <person name="Babar A."/>
            <person name="Rosenke K."/>
        </authorList>
    </citation>
    <scope>NUCLEOTIDE SEQUENCE</scope>
    <source>
        <strain evidence="1">92-2</strain>
    </source>
</reference>
<accession>A0A212JKJ6</accession>
<protein>
    <recommendedName>
        <fullName evidence="2">Thioredoxin</fullName>
    </recommendedName>
</protein>
<sequence length="213" mass="23852">MTLTIVALLFLLLVGIYINARMRTARHLRCITEEKGDIARASGMTASIGVFYPDVSATVVMGVSEEIGACYYRVLRDGKVINRSRINLANIKRVELLINGDVRNVGISSAQATSFLKATDVAGRILSQYSSADLRVMLRAGLRIVFAGESGAEKQLEITVLRMTDERHKFKRMELLKDTVWWVVFLDSASANARHIREYFEKSEPPDSDGEFF</sequence>
<proteinExistence type="predicted"/>
<dbReference type="EMBL" id="FLUP01000001">
    <property type="protein sequence ID" value="SBV99963.1"/>
    <property type="molecule type" value="Genomic_DNA"/>
</dbReference>
<name>A0A212JKJ6_9BACT</name>
<evidence type="ECO:0008006" key="2">
    <source>
        <dbReference type="Google" id="ProtNLM"/>
    </source>
</evidence>
<evidence type="ECO:0000313" key="1">
    <source>
        <dbReference type="EMBL" id="SBV99963.1"/>
    </source>
</evidence>
<organism evidence="1">
    <name type="scientific">uncultured Desulfovibrio sp</name>
    <dbReference type="NCBI Taxonomy" id="167968"/>
    <lineage>
        <taxon>Bacteria</taxon>
        <taxon>Pseudomonadati</taxon>
        <taxon>Thermodesulfobacteriota</taxon>
        <taxon>Desulfovibrionia</taxon>
        <taxon>Desulfovibrionales</taxon>
        <taxon>Desulfovibrionaceae</taxon>
        <taxon>Desulfovibrio</taxon>
        <taxon>environmental samples</taxon>
    </lineage>
</organism>
<dbReference type="RefSeq" id="WP_227118952.1">
    <property type="nucleotide sequence ID" value="NZ_LT598928.1"/>
</dbReference>